<proteinExistence type="predicted"/>
<reference evidence="1 2" key="1">
    <citation type="submission" date="2023-09" db="EMBL/GenBank/DDBJ databases">
        <title>Nesidiocoris tenuis whole genome shotgun sequence.</title>
        <authorList>
            <person name="Shibata T."/>
            <person name="Shimoda M."/>
            <person name="Kobayashi T."/>
            <person name="Uehara T."/>
        </authorList>
    </citation>
    <scope>NUCLEOTIDE SEQUENCE [LARGE SCALE GENOMIC DNA]</scope>
    <source>
        <strain evidence="1 2">Japan</strain>
    </source>
</reference>
<dbReference type="Proteomes" id="UP001307889">
    <property type="component" value="Chromosome 1"/>
</dbReference>
<name>A0ABN7A8P3_9HEMI</name>
<accession>A0ABN7A8P3</accession>
<dbReference type="EMBL" id="AP028909">
    <property type="protein sequence ID" value="BES88675.1"/>
    <property type="molecule type" value="Genomic_DNA"/>
</dbReference>
<evidence type="ECO:0000313" key="2">
    <source>
        <dbReference type="Proteomes" id="UP001307889"/>
    </source>
</evidence>
<gene>
    <name evidence="1" type="ORF">NTJ_01482</name>
</gene>
<keyword evidence="2" id="KW-1185">Reference proteome</keyword>
<sequence length="112" mass="12483">MKNGMERHPFLARYHQYSKVEAKRGTPSSNPSRLTPEAPFPDLWRSTRLHTHSLLLSLGGFHYRLQDPITLLVTLVTSISAFVSNFHLPSDPPTILGTPSSAFLTRTDGGCH</sequence>
<protein>
    <submittedName>
        <fullName evidence="1">Uncharacterized protein</fullName>
    </submittedName>
</protein>
<evidence type="ECO:0000313" key="1">
    <source>
        <dbReference type="EMBL" id="BES88675.1"/>
    </source>
</evidence>
<organism evidence="1 2">
    <name type="scientific">Nesidiocoris tenuis</name>
    <dbReference type="NCBI Taxonomy" id="355587"/>
    <lineage>
        <taxon>Eukaryota</taxon>
        <taxon>Metazoa</taxon>
        <taxon>Ecdysozoa</taxon>
        <taxon>Arthropoda</taxon>
        <taxon>Hexapoda</taxon>
        <taxon>Insecta</taxon>
        <taxon>Pterygota</taxon>
        <taxon>Neoptera</taxon>
        <taxon>Paraneoptera</taxon>
        <taxon>Hemiptera</taxon>
        <taxon>Heteroptera</taxon>
        <taxon>Panheteroptera</taxon>
        <taxon>Cimicomorpha</taxon>
        <taxon>Miridae</taxon>
        <taxon>Dicyphina</taxon>
        <taxon>Nesidiocoris</taxon>
    </lineage>
</organism>